<keyword evidence="3" id="KW-1185">Reference proteome</keyword>
<dbReference type="Proteomes" id="UP000664167">
    <property type="component" value="Unassembled WGS sequence"/>
</dbReference>
<dbReference type="InterPro" id="IPR039422">
    <property type="entry name" value="MarR/SlyA-like"/>
</dbReference>
<proteinExistence type="predicted"/>
<dbReference type="SMART" id="SM00347">
    <property type="entry name" value="HTH_MARR"/>
    <property type="match status" value="1"/>
</dbReference>
<dbReference type="GO" id="GO:0006950">
    <property type="term" value="P:response to stress"/>
    <property type="evidence" value="ECO:0007669"/>
    <property type="project" value="TreeGrafter"/>
</dbReference>
<reference evidence="2" key="1">
    <citation type="submission" date="2021-03" db="EMBL/GenBank/DDBJ databases">
        <title>Streptomyces poriferae sp. nov., a novel marine sponge-derived Actinobacteria species with anti-MRSA activity.</title>
        <authorList>
            <person name="Sandoval-Powers M."/>
            <person name="Kralova S."/>
            <person name="Nguyen G.-S."/>
            <person name="Fawwal D."/>
            <person name="Degnes K."/>
            <person name="Klinkenberg G."/>
            <person name="Sletta H."/>
            <person name="Wentzel A."/>
            <person name="Liles M.R."/>
        </authorList>
    </citation>
    <scope>NUCLEOTIDE SEQUENCE</scope>
    <source>
        <strain evidence="2">DSM 41794</strain>
    </source>
</reference>
<comment type="caution">
    <text evidence="2">The sequence shown here is derived from an EMBL/GenBank/DDBJ whole genome shotgun (WGS) entry which is preliminary data.</text>
</comment>
<sequence>MSGQTKPVEVGLRYLALGHRLRKVVDERMTAGGLSLARTKILQVLDRSGPLSQSSLAEELGHAPRSVTQSVEALEREGLVVRTPAPQDRRSKIVSLAPKGAEALAAGEAAGEAVLREIFGALGGEDLAVLAGLLDEVAESLPAPVP</sequence>
<name>A0A939JLR9_9ACTN</name>
<dbReference type="Gene3D" id="1.10.10.10">
    <property type="entry name" value="Winged helix-like DNA-binding domain superfamily/Winged helix DNA-binding domain"/>
    <property type="match status" value="1"/>
</dbReference>
<dbReference type="InterPro" id="IPR000835">
    <property type="entry name" value="HTH_MarR-typ"/>
</dbReference>
<feature type="domain" description="HTH marR-type" evidence="1">
    <location>
        <begin position="1"/>
        <end position="139"/>
    </location>
</feature>
<dbReference type="Pfam" id="PF01047">
    <property type="entry name" value="MarR"/>
    <property type="match status" value="1"/>
</dbReference>
<dbReference type="InterPro" id="IPR036390">
    <property type="entry name" value="WH_DNA-bd_sf"/>
</dbReference>
<evidence type="ECO:0000313" key="2">
    <source>
        <dbReference type="EMBL" id="MBO0516019.1"/>
    </source>
</evidence>
<dbReference type="RefSeq" id="WP_206967381.1">
    <property type="nucleotide sequence ID" value="NZ_JAFLRJ010000347.1"/>
</dbReference>
<evidence type="ECO:0000259" key="1">
    <source>
        <dbReference type="PROSITE" id="PS50995"/>
    </source>
</evidence>
<gene>
    <name evidence="2" type="ORF">J0695_30220</name>
</gene>
<dbReference type="GO" id="GO:0003700">
    <property type="term" value="F:DNA-binding transcription factor activity"/>
    <property type="evidence" value="ECO:0007669"/>
    <property type="project" value="InterPro"/>
</dbReference>
<dbReference type="AlphaFoldDB" id="A0A939JLR9"/>
<dbReference type="PANTHER" id="PTHR33164">
    <property type="entry name" value="TRANSCRIPTIONAL REGULATOR, MARR FAMILY"/>
    <property type="match status" value="1"/>
</dbReference>
<evidence type="ECO:0000313" key="3">
    <source>
        <dbReference type="Proteomes" id="UP000664167"/>
    </source>
</evidence>
<dbReference type="PANTHER" id="PTHR33164:SF43">
    <property type="entry name" value="HTH-TYPE TRANSCRIPTIONAL REPRESSOR YETL"/>
    <property type="match status" value="1"/>
</dbReference>
<dbReference type="PROSITE" id="PS50995">
    <property type="entry name" value="HTH_MARR_2"/>
    <property type="match status" value="1"/>
</dbReference>
<dbReference type="InterPro" id="IPR036388">
    <property type="entry name" value="WH-like_DNA-bd_sf"/>
</dbReference>
<dbReference type="PRINTS" id="PR00598">
    <property type="entry name" value="HTHMARR"/>
</dbReference>
<dbReference type="EMBL" id="JAFLRJ010000347">
    <property type="protein sequence ID" value="MBO0516019.1"/>
    <property type="molecule type" value="Genomic_DNA"/>
</dbReference>
<accession>A0A939JLR9</accession>
<feature type="non-terminal residue" evidence="2">
    <location>
        <position position="146"/>
    </location>
</feature>
<protein>
    <submittedName>
        <fullName evidence="2">Winged helix-turn-helix transcriptional regulator</fullName>
    </submittedName>
</protein>
<organism evidence="2 3">
    <name type="scientific">Streptomyces beijiangensis</name>
    <dbReference type="NCBI Taxonomy" id="163361"/>
    <lineage>
        <taxon>Bacteria</taxon>
        <taxon>Bacillati</taxon>
        <taxon>Actinomycetota</taxon>
        <taxon>Actinomycetes</taxon>
        <taxon>Kitasatosporales</taxon>
        <taxon>Streptomycetaceae</taxon>
        <taxon>Streptomyces</taxon>
    </lineage>
</organism>
<dbReference type="SUPFAM" id="SSF46785">
    <property type="entry name" value="Winged helix' DNA-binding domain"/>
    <property type="match status" value="1"/>
</dbReference>